<dbReference type="EMBL" id="JAWDGP010006596">
    <property type="protein sequence ID" value="KAK3738467.1"/>
    <property type="molecule type" value="Genomic_DNA"/>
</dbReference>
<dbReference type="GO" id="GO:0005764">
    <property type="term" value="C:lysosome"/>
    <property type="evidence" value="ECO:0007669"/>
    <property type="project" value="TreeGrafter"/>
</dbReference>
<evidence type="ECO:0000313" key="1">
    <source>
        <dbReference type="EMBL" id="KAK3738467.1"/>
    </source>
</evidence>
<dbReference type="GO" id="GO:0005509">
    <property type="term" value="F:calcium ion binding"/>
    <property type="evidence" value="ECO:0007669"/>
    <property type="project" value="InterPro"/>
</dbReference>
<keyword evidence="2" id="KW-1185">Reference proteome</keyword>
<dbReference type="GO" id="GO:0005576">
    <property type="term" value="C:extracellular region"/>
    <property type="evidence" value="ECO:0007669"/>
    <property type="project" value="InterPro"/>
</dbReference>
<name>A0AAE1CVU5_9GAST</name>
<dbReference type="PANTHER" id="PTHR10697:SF13">
    <property type="entry name" value="RICIN B LECTIN DOMAIN-CONTAINING PROTEIN"/>
    <property type="match status" value="1"/>
</dbReference>
<reference evidence="1" key="1">
    <citation type="journal article" date="2023" name="G3 (Bethesda)">
        <title>A reference genome for the long-term kleptoplast-retaining sea slug Elysia crispata morphotype clarki.</title>
        <authorList>
            <person name="Eastman K.E."/>
            <person name="Pendleton A.L."/>
            <person name="Shaikh M.A."/>
            <person name="Suttiyut T."/>
            <person name="Ogas R."/>
            <person name="Tomko P."/>
            <person name="Gavelis G."/>
            <person name="Widhalm J.R."/>
            <person name="Wisecaver J.H."/>
        </authorList>
    </citation>
    <scope>NUCLEOTIDE SEQUENCE</scope>
    <source>
        <strain evidence="1">ECLA1</strain>
    </source>
</reference>
<comment type="caution">
    <text evidence="1">The sequence shown here is derived from an EMBL/GenBank/DDBJ whole genome shotgun (WGS) entry which is preliminary data.</text>
</comment>
<dbReference type="InterPro" id="IPR001299">
    <property type="entry name" value="Ependymin"/>
</dbReference>
<dbReference type="Proteomes" id="UP001283361">
    <property type="component" value="Unassembled WGS sequence"/>
</dbReference>
<evidence type="ECO:0000313" key="2">
    <source>
        <dbReference type="Proteomes" id="UP001283361"/>
    </source>
</evidence>
<proteinExistence type="predicted"/>
<gene>
    <name evidence="1" type="ORF">RRG08_034757</name>
</gene>
<dbReference type="AlphaFoldDB" id="A0AAE1CVU5"/>
<dbReference type="Pfam" id="PF00811">
    <property type="entry name" value="Ependymin"/>
    <property type="match status" value="1"/>
</dbReference>
<accession>A0AAE1CVU5</accession>
<dbReference type="PANTHER" id="PTHR10697">
    <property type="entry name" value="MAMMALIAN EPENDYMIN-RELATED PROTEIN 1"/>
    <property type="match status" value="1"/>
</dbReference>
<dbReference type="GO" id="GO:0007160">
    <property type="term" value="P:cell-matrix adhesion"/>
    <property type="evidence" value="ECO:0007669"/>
    <property type="project" value="InterPro"/>
</dbReference>
<sequence>MIGVESDTEIRFSSNTMQWTSVALIFCSVAALGWTCCTPDQWEGIGSQFSSYAGFFHHGLIKEFSNVAYDFTNNRSAVFLRYYSGDIEAKIKIVVRFDGEDEGGFLYVDHYDRHMCWKKKLEGKFRKCCIPKHAKRLGDFSLGLKGDYNVTSYDIKGKRLNIALTVQELGENVCAPVAQFAIGRVGYYDVLRNVGFVNITPGIKDETVFDVPPDCEDDWSGFDLPIDIDRQDYILGI</sequence>
<protein>
    <submittedName>
        <fullName evidence="1">Uncharacterized protein</fullName>
    </submittedName>
</protein>
<organism evidence="1 2">
    <name type="scientific">Elysia crispata</name>
    <name type="common">lettuce slug</name>
    <dbReference type="NCBI Taxonomy" id="231223"/>
    <lineage>
        <taxon>Eukaryota</taxon>
        <taxon>Metazoa</taxon>
        <taxon>Spiralia</taxon>
        <taxon>Lophotrochozoa</taxon>
        <taxon>Mollusca</taxon>
        <taxon>Gastropoda</taxon>
        <taxon>Heterobranchia</taxon>
        <taxon>Euthyneura</taxon>
        <taxon>Panpulmonata</taxon>
        <taxon>Sacoglossa</taxon>
        <taxon>Placobranchoidea</taxon>
        <taxon>Plakobranchidae</taxon>
        <taxon>Elysia</taxon>
    </lineage>
</organism>